<dbReference type="InterPro" id="IPR051214">
    <property type="entry name" value="GH32_Enzymes"/>
</dbReference>
<name>A0A7T4EER2_9CORY</name>
<dbReference type="EC" id="3.2.1.26" evidence="2"/>
<dbReference type="InterPro" id="IPR001362">
    <property type="entry name" value="Glyco_hydro_32"/>
</dbReference>
<evidence type="ECO:0000256" key="2">
    <source>
        <dbReference type="ARBA" id="ARBA00012758"/>
    </source>
</evidence>
<dbReference type="Gene3D" id="2.60.120.560">
    <property type="entry name" value="Exo-inulinase, domain 1"/>
    <property type="match status" value="1"/>
</dbReference>
<evidence type="ECO:0000313" key="9">
    <source>
        <dbReference type="Proteomes" id="UP000596145"/>
    </source>
</evidence>
<dbReference type="Proteomes" id="UP000596145">
    <property type="component" value="Chromosome"/>
</dbReference>
<dbReference type="EMBL" id="CP066007">
    <property type="protein sequence ID" value="QQB46029.1"/>
    <property type="molecule type" value="Genomic_DNA"/>
</dbReference>
<dbReference type="Pfam" id="PF08244">
    <property type="entry name" value="Glyco_hydro_32C"/>
    <property type="match status" value="1"/>
</dbReference>
<proteinExistence type="inferred from homology"/>
<dbReference type="InterPro" id="IPR013320">
    <property type="entry name" value="ConA-like_dom_sf"/>
</dbReference>
<dbReference type="GeneID" id="92759718"/>
<evidence type="ECO:0000256" key="4">
    <source>
        <dbReference type="ARBA" id="ARBA00023295"/>
    </source>
</evidence>
<dbReference type="Gene3D" id="2.115.10.20">
    <property type="entry name" value="Glycosyl hydrolase domain, family 43"/>
    <property type="match status" value="1"/>
</dbReference>
<dbReference type="GO" id="GO:0004564">
    <property type="term" value="F:beta-fructofuranosidase activity"/>
    <property type="evidence" value="ECO:0007669"/>
    <property type="project" value="UniProtKB-EC"/>
</dbReference>
<protein>
    <recommendedName>
        <fullName evidence="2">beta-fructofuranosidase</fullName>
        <ecNumber evidence="2">3.2.1.26</ecNumber>
    </recommendedName>
</protein>
<feature type="domain" description="Glycosyl hydrolase family 32 N-terminal" evidence="6">
    <location>
        <begin position="9"/>
        <end position="309"/>
    </location>
</feature>
<evidence type="ECO:0000256" key="3">
    <source>
        <dbReference type="ARBA" id="ARBA00022801"/>
    </source>
</evidence>
<evidence type="ECO:0000259" key="6">
    <source>
        <dbReference type="Pfam" id="PF00251"/>
    </source>
</evidence>
<dbReference type="SUPFAM" id="SSF75005">
    <property type="entry name" value="Arabinanase/levansucrase/invertase"/>
    <property type="match status" value="1"/>
</dbReference>
<keyword evidence="3 5" id="KW-0378">Hydrolase</keyword>
<dbReference type="OrthoDB" id="9776657at2"/>
<dbReference type="Pfam" id="PF00251">
    <property type="entry name" value="Glyco_hydro_32N"/>
    <property type="match status" value="1"/>
</dbReference>
<organism evidence="8 9">
    <name type="scientific">Corynebacterium glucuronolyticum</name>
    <dbReference type="NCBI Taxonomy" id="39791"/>
    <lineage>
        <taxon>Bacteria</taxon>
        <taxon>Bacillati</taxon>
        <taxon>Actinomycetota</taxon>
        <taxon>Actinomycetes</taxon>
        <taxon>Mycobacteriales</taxon>
        <taxon>Corynebacteriaceae</taxon>
        <taxon>Corynebacterium</taxon>
    </lineage>
</organism>
<dbReference type="AlphaFoldDB" id="A0A7T4EER2"/>
<dbReference type="SMART" id="SM00640">
    <property type="entry name" value="Glyco_32"/>
    <property type="match status" value="1"/>
</dbReference>
<dbReference type="PANTHER" id="PTHR43101:SF1">
    <property type="entry name" value="BETA-FRUCTOSIDASE"/>
    <property type="match status" value="1"/>
</dbReference>
<evidence type="ECO:0000259" key="7">
    <source>
        <dbReference type="Pfam" id="PF08244"/>
    </source>
</evidence>
<gene>
    <name evidence="8" type="ORF">I6I10_11310</name>
</gene>
<feature type="domain" description="Glycosyl hydrolase family 32 C-terminal" evidence="7">
    <location>
        <begin position="350"/>
        <end position="428"/>
    </location>
</feature>
<dbReference type="InterPro" id="IPR023296">
    <property type="entry name" value="Glyco_hydro_beta-prop_sf"/>
</dbReference>
<evidence type="ECO:0000313" key="8">
    <source>
        <dbReference type="EMBL" id="QQB46029.1"/>
    </source>
</evidence>
<sequence length="436" mass="47319">MVTHRPELHITAPAGVLEAPAGSLLKDGTWHIMYQYEPQADGHGHWGHVTSPHFSPFHWSEQQDILAPTENETDLWAGSVISDAGQVKLFFTSVFGTKTEVHRADIVDGTAQRKGCVVGDGEGGSNFRSPCVIGRGAGWLMLAVSGPEDDPRPVILESLDTANWSLIGDLEFSGKSGLEGIPQLVSPRIIVLADEFTGDYHDVLLVTVQFGEIDICGYLVGHLHGATFEVETPFTRIDYGHDFSRPRTTNFDVTDTTSLEGAIIFGLMDGGGALHDLDTDPSFSSEDWVNCLSAPRLVTLQDGHLFQTPYPGLTSEIEKTERASLWSGLFSVGEGEISVALVDHDDNIYATISHTKDAVFLDRSESSFFPEDEMAEAPVTCSDTQSMSILVDGSTVEVFADGGAATLSSRVYFDHDFYRFTVRTTGGAVLEQVVAD</sequence>
<reference evidence="8 9" key="1">
    <citation type="submission" date="2020-12" db="EMBL/GenBank/DDBJ databases">
        <title>FDA dAtabase for Regulatory Grade micrObial Sequences (FDA-ARGOS): Supporting development and validation of Infectious Disease Dx tests.</title>
        <authorList>
            <person name="Sproer C."/>
            <person name="Gronow S."/>
            <person name="Severitt S."/>
            <person name="Schroder I."/>
            <person name="Tallon L."/>
            <person name="Sadzewicz L."/>
            <person name="Zhao X."/>
            <person name="Boylan J."/>
            <person name="Ott S."/>
            <person name="Bowen H."/>
            <person name="Vavikolanu K."/>
            <person name="Mehta A."/>
            <person name="Aluvathingal J."/>
            <person name="Nadendla S."/>
            <person name="Lowell S."/>
            <person name="Myers T."/>
            <person name="Yan Y."/>
            <person name="Sichtig H."/>
        </authorList>
    </citation>
    <scope>NUCLEOTIDE SEQUENCE [LARGE SCALE GENOMIC DNA]</scope>
    <source>
        <strain evidence="8 9">FDAARGOS_1053</strain>
    </source>
</reference>
<keyword evidence="4 5" id="KW-0326">Glycosidase</keyword>
<dbReference type="InterPro" id="IPR013148">
    <property type="entry name" value="Glyco_hydro_32_N"/>
</dbReference>
<dbReference type="GO" id="GO:0005975">
    <property type="term" value="P:carbohydrate metabolic process"/>
    <property type="evidence" value="ECO:0007669"/>
    <property type="project" value="InterPro"/>
</dbReference>
<comment type="similarity">
    <text evidence="1 5">Belongs to the glycosyl hydrolase 32 family.</text>
</comment>
<dbReference type="RefSeq" id="WP_084035856.1">
    <property type="nucleotide sequence ID" value="NZ_CP066007.1"/>
</dbReference>
<dbReference type="SUPFAM" id="SSF49899">
    <property type="entry name" value="Concanavalin A-like lectins/glucanases"/>
    <property type="match status" value="1"/>
</dbReference>
<evidence type="ECO:0000256" key="5">
    <source>
        <dbReference type="RuleBase" id="RU362110"/>
    </source>
</evidence>
<accession>A0A7T4EER2</accession>
<dbReference type="InterPro" id="IPR013189">
    <property type="entry name" value="Glyco_hydro_32_C"/>
</dbReference>
<dbReference type="PANTHER" id="PTHR43101">
    <property type="entry name" value="BETA-FRUCTOSIDASE"/>
    <property type="match status" value="1"/>
</dbReference>
<evidence type="ECO:0000256" key="1">
    <source>
        <dbReference type="ARBA" id="ARBA00009902"/>
    </source>
</evidence>